<keyword evidence="2" id="KW-1133">Transmembrane helix</keyword>
<dbReference type="EMBL" id="BSEC01000001">
    <property type="protein sequence ID" value="GLI93521.1"/>
    <property type="molecule type" value="Genomic_DNA"/>
</dbReference>
<protein>
    <submittedName>
        <fullName evidence="3">Uncharacterized protein</fullName>
    </submittedName>
</protein>
<proteinExistence type="predicted"/>
<feature type="compositionally biased region" description="Low complexity" evidence="1">
    <location>
        <begin position="94"/>
        <end position="105"/>
    </location>
</feature>
<dbReference type="AlphaFoldDB" id="A0A9W6GUY6"/>
<feature type="transmembrane region" description="Helical" evidence="2">
    <location>
        <begin position="40"/>
        <end position="62"/>
    </location>
</feature>
<reference evidence="3" key="1">
    <citation type="journal article" date="2023" name="Int. J. Syst. Evol. Microbiol.">
        <title>Methylocystis iwaonis sp. nov., a type II methane-oxidizing bacterium from surface soil of a rice paddy field in Japan, and emended description of the genus Methylocystis (ex Whittenbury et al. 1970) Bowman et al. 1993.</title>
        <authorList>
            <person name="Kaise H."/>
            <person name="Sawadogo J.B."/>
            <person name="Alam M.S."/>
            <person name="Ueno C."/>
            <person name="Dianou D."/>
            <person name="Shinjo R."/>
            <person name="Asakawa S."/>
        </authorList>
    </citation>
    <scope>NUCLEOTIDE SEQUENCE</scope>
    <source>
        <strain evidence="3">LMG27198</strain>
    </source>
</reference>
<keyword evidence="4" id="KW-1185">Reference proteome</keyword>
<dbReference type="Proteomes" id="UP001144323">
    <property type="component" value="Unassembled WGS sequence"/>
</dbReference>
<keyword evidence="2" id="KW-0472">Membrane</keyword>
<organism evidence="3 4">
    <name type="scientific">Methylocystis echinoides</name>
    <dbReference type="NCBI Taxonomy" id="29468"/>
    <lineage>
        <taxon>Bacteria</taxon>
        <taxon>Pseudomonadati</taxon>
        <taxon>Pseudomonadota</taxon>
        <taxon>Alphaproteobacteria</taxon>
        <taxon>Hyphomicrobiales</taxon>
        <taxon>Methylocystaceae</taxon>
        <taxon>Methylocystis</taxon>
    </lineage>
</organism>
<evidence type="ECO:0000256" key="2">
    <source>
        <dbReference type="SAM" id="Phobius"/>
    </source>
</evidence>
<keyword evidence="2" id="KW-0812">Transmembrane</keyword>
<evidence type="ECO:0000313" key="4">
    <source>
        <dbReference type="Proteomes" id="UP001144323"/>
    </source>
</evidence>
<comment type="caution">
    <text evidence="3">The sequence shown here is derived from an EMBL/GenBank/DDBJ whole genome shotgun (WGS) entry which is preliminary data.</text>
</comment>
<name>A0A9W6GUY6_9HYPH</name>
<dbReference type="RefSeq" id="WP_281803374.1">
    <property type="nucleotide sequence ID" value="NZ_BSEC01000001.1"/>
</dbReference>
<accession>A0A9W6GUY6</accession>
<evidence type="ECO:0000313" key="3">
    <source>
        <dbReference type="EMBL" id="GLI93521.1"/>
    </source>
</evidence>
<feature type="region of interest" description="Disordered" evidence="1">
    <location>
        <begin position="75"/>
        <end position="135"/>
    </location>
</feature>
<gene>
    <name evidence="3" type="ORF">LMG27198_25130</name>
</gene>
<evidence type="ECO:0000256" key="1">
    <source>
        <dbReference type="SAM" id="MobiDB-lite"/>
    </source>
</evidence>
<sequence length="177" mass="18150">MKPNLSGAVVSIAGLLLAGGGVYAMSTGWDMVQLERGWSLFISGSVMLSGGVVTLALGRVIAHLARLGVAQPASAAAPAKVETTETPAPRPKAEAVAPKASAAPAAPDPKRPPLSQILKSLREPPPPDAPTEVDRYEAGGSTYIMMSDGSVEVHGPDGRHRYPSLAALRAEAGLPMP</sequence>